<accession>A0AAE1J0N9</accession>
<organism evidence="1 2">
    <name type="scientific">Acacia crassicarpa</name>
    <name type="common">northern wattle</name>
    <dbReference type="NCBI Taxonomy" id="499986"/>
    <lineage>
        <taxon>Eukaryota</taxon>
        <taxon>Viridiplantae</taxon>
        <taxon>Streptophyta</taxon>
        <taxon>Embryophyta</taxon>
        <taxon>Tracheophyta</taxon>
        <taxon>Spermatophyta</taxon>
        <taxon>Magnoliopsida</taxon>
        <taxon>eudicotyledons</taxon>
        <taxon>Gunneridae</taxon>
        <taxon>Pentapetalae</taxon>
        <taxon>rosids</taxon>
        <taxon>fabids</taxon>
        <taxon>Fabales</taxon>
        <taxon>Fabaceae</taxon>
        <taxon>Caesalpinioideae</taxon>
        <taxon>mimosoid clade</taxon>
        <taxon>Acacieae</taxon>
        <taxon>Acacia</taxon>
    </lineage>
</organism>
<dbReference type="EMBL" id="JAWXYG010000010">
    <property type="protein sequence ID" value="KAK4260297.1"/>
    <property type="molecule type" value="Genomic_DNA"/>
</dbReference>
<gene>
    <name evidence="1" type="ORF">QN277_003437</name>
</gene>
<dbReference type="Proteomes" id="UP001293593">
    <property type="component" value="Unassembled WGS sequence"/>
</dbReference>
<feature type="non-terminal residue" evidence="1">
    <location>
        <position position="1"/>
    </location>
</feature>
<evidence type="ECO:0000313" key="2">
    <source>
        <dbReference type="Proteomes" id="UP001293593"/>
    </source>
</evidence>
<sequence length="11" mass="1223">VNGIGRNLHPF</sequence>
<name>A0AAE1J0N9_9FABA</name>
<evidence type="ECO:0000313" key="1">
    <source>
        <dbReference type="EMBL" id="KAK4260297.1"/>
    </source>
</evidence>
<reference evidence="1" key="1">
    <citation type="submission" date="2023-10" db="EMBL/GenBank/DDBJ databases">
        <title>Chromosome-level genome of the transformable northern wattle, Acacia crassicarpa.</title>
        <authorList>
            <person name="Massaro I."/>
            <person name="Sinha N.R."/>
            <person name="Poethig S."/>
            <person name="Leichty A.R."/>
        </authorList>
    </citation>
    <scope>NUCLEOTIDE SEQUENCE</scope>
    <source>
        <strain evidence="1">Acra3RX</strain>
        <tissue evidence="1">Leaf</tissue>
    </source>
</reference>
<keyword evidence="2" id="KW-1185">Reference proteome</keyword>
<proteinExistence type="predicted"/>
<comment type="caution">
    <text evidence="1">The sequence shown here is derived from an EMBL/GenBank/DDBJ whole genome shotgun (WGS) entry which is preliminary data.</text>
</comment>
<protein>
    <submittedName>
        <fullName evidence="1">Uncharacterized protein</fullName>
    </submittedName>
</protein>